<dbReference type="GO" id="GO:0007023">
    <property type="term" value="P:post-chaperonin tubulin folding pathway"/>
    <property type="evidence" value="ECO:0007669"/>
    <property type="project" value="InterPro"/>
</dbReference>
<dbReference type="InterPro" id="IPR017901">
    <property type="entry name" value="C-CAP_CF_C-like"/>
</dbReference>
<evidence type="ECO:0000256" key="5">
    <source>
        <dbReference type="ARBA" id="ARBA00023186"/>
    </source>
</evidence>
<dbReference type="Pfam" id="PF16752">
    <property type="entry name" value="TBCC_N"/>
    <property type="match status" value="1"/>
</dbReference>
<sequence length="393" mass="42771">MDAVSSAAAVVTPYQLPELTREISNSEKFFKYFQHGVTSNADLQEQMDRLQAHGASGGERADAVSHCQAGIARLSDAVKDASSIIPAYDQRSYGEAIKALSAKLEQIRSTFAPRPKFSFKSGTSFPLKKNASAISISDAAELASQKRRQVPGYTSDTSSTSSMATTPAYLQSPAPERADESSESANKDMASGEQTRVRQFSFSQSTAVKINDHDGLHIILPPSAGHATSSGTLSNLRRCVVDMNSPTSSGHPFATLTLKNIKTSLIICGHVSGAVHLTNVSNSVIVVASRQFRMHESHNCDVYLLTTSRPIIEDCSAIHFAPLPDQYLTDGEKEAKNQWNQVDDFKWLRSEPSPNWRVLDMPHRVRDGVWRDVVPGGPEAGVEEILKAVNVAR</sequence>
<comment type="subunit">
    <text evidence="6">Supercomplex made of cofactors A to E. Cofactors A and D function by capturing and stabilizing tubulin in a quasi-native conformation. Cofactor E binds to the cofactor D-tubulin complex; interaction with cofactor C then causes the release of tubulin polypeptides that are committed to the native state.</text>
</comment>
<name>A0AAV9J879_9PEZI</name>
<dbReference type="InterPro" id="IPR016098">
    <property type="entry name" value="CAP/MinC_C"/>
</dbReference>
<dbReference type="PANTHER" id="PTHR15139">
    <property type="entry name" value="TUBULIN FOLDING COFACTOR C"/>
    <property type="match status" value="1"/>
</dbReference>
<keyword evidence="3" id="KW-0963">Cytoplasm</keyword>
<dbReference type="AlphaFoldDB" id="A0AAV9J879"/>
<dbReference type="PROSITE" id="PS51329">
    <property type="entry name" value="C_CAP_COFACTOR_C"/>
    <property type="match status" value="1"/>
</dbReference>
<evidence type="ECO:0000256" key="6">
    <source>
        <dbReference type="ARBA" id="ARBA00026055"/>
    </source>
</evidence>
<evidence type="ECO:0000256" key="4">
    <source>
        <dbReference type="ARBA" id="ARBA00022990"/>
    </source>
</evidence>
<proteinExistence type="inferred from homology"/>
<comment type="subcellular location">
    <subcellularLocation>
        <location evidence="1">Cytoplasm</location>
    </subcellularLocation>
</comment>
<evidence type="ECO:0000256" key="3">
    <source>
        <dbReference type="ARBA" id="ARBA00022490"/>
    </source>
</evidence>
<dbReference type="InterPro" id="IPR027684">
    <property type="entry name" value="TBCC"/>
</dbReference>
<reference evidence="9 10" key="1">
    <citation type="submission" date="2021-11" db="EMBL/GenBank/DDBJ databases">
        <title>Black yeast isolated from Biological Soil Crust.</title>
        <authorList>
            <person name="Kurbessoian T."/>
        </authorList>
    </citation>
    <scope>NUCLEOTIDE SEQUENCE [LARGE SCALE GENOMIC DNA]</scope>
    <source>
        <strain evidence="9 10">CCFEE 5522</strain>
    </source>
</reference>
<comment type="caution">
    <text evidence="9">The sequence shown here is derived from an EMBL/GenBank/DDBJ whole genome shotgun (WGS) entry which is preliminary data.</text>
</comment>
<dbReference type="Pfam" id="PF07986">
    <property type="entry name" value="TBCC"/>
    <property type="match status" value="1"/>
</dbReference>
<gene>
    <name evidence="9" type="ORF">LTR36_008842</name>
</gene>
<keyword evidence="10" id="KW-1185">Reference proteome</keyword>
<dbReference type="GO" id="GO:0015631">
    <property type="term" value="F:tubulin binding"/>
    <property type="evidence" value="ECO:0007669"/>
    <property type="project" value="InterPro"/>
</dbReference>
<evidence type="ECO:0000256" key="1">
    <source>
        <dbReference type="ARBA" id="ARBA00004496"/>
    </source>
</evidence>
<dbReference type="InterPro" id="IPR031925">
    <property type="entry name" value="TBCC_N"/>
</dbReference>
<comment type="similarity">
    <text evidence="2">Belongs to the TBCC family.</text>
</comment>
<organism evidence="9 10">
    <name type="scientific">Oleoguttula mirabilis</name>
    <dbReference type="NCBI Taxonomy" id="1507867"/>
    <lineage>
        <taxon>Eukaryota</taxon>
        <taxon>Fungi</taxon>
        <taxon>Dikarya</taxon>
        <taxon>Ascomycota</taxon>
        <taxon>Pezizomycotina</taxon>
        <taxon>Dothideomycetes</taxon>
        <taxon>Dothideomycetidae</taxon>
        <taxon>Mycosphaerellales</taxon>
        <taxon>Teratosphaeriaceae</taxon>
        <taxon>Oleoguttula</taxon>
    </lineage>
</organism>
<dbReference type="EMBL" id="JAVFHQ010000060">
    <property type="protein sequence ID" value="KAK4540900.1"/>
    <property type="molecule type" value="Genomic_DNA"/>
</dbReference>
<feature type="domain" description="C-CAP/cofactor C-like" evidence="8">
    <location>
        <begin position="194"/>
        <end position="347"/>
    </location>
</feature>
<dbReference type="InterPro" id="IPR038397">
    <property type="entry name" value="TBCC_N_sf"/>
</dbReference>
<dbReference type="Gene3D" id="1.20.58.1250">
    <property type="entry name" value="Tubulin Binding Cofactor C, N-terminal domain"/>
    <property type="match status" value="1"/>
</dbReference>
<dbReference type="GO" id="GO:0007021">
    <property type="term" value="P:tubulin complex assembly"/>
    <property type="evidence" value="ECO:0007669"/>
    <property type="project" value="TreeGrafter"/>
</dbReference>
<dbReference type="Proteomes" id="UP001324427">
    <property type="component" value="Unassembled WGS sequence"/>
</dbReference>
<keyword evidence="5" id="KW-0143">Chaperone</keyword>
<accession>A0AAV9J879</accession>
<evidence type="ECO:0000256" key="2">
    <source>
        <dbReference type="ARBA" id="ARBA00008848"/>
    </source>
</evidence>
<feature type="compositionally biased region" description="Low complexity" evidence="7">
    <location>
        <begin position="154"/>
        <end position="166"/>
    </location>
</feature>
<evidence type="ECO:0000259" key="8">
    <source>
        <dbReference type="PROSITE" id="PS51329"/>
    </source>
</evidence>
<protein>
    <recommendedName>
        <fullName evidence="8">C-CAP/cofactor C-like domain-containing protein</fullName>
    </recommendedName>
</protein>
<dbReference type="InterPro" id="IPR012945">
    <property type="entry name" value="Tubulin-bd_cofactor_C_dom"/>
</dbReference>
<dbReference type="SMART" id="SM00673">
    <property type="entry name" value="CARP"/>
    <property type="match status" value="1"/>
</dbReference>
<dbReference type="InterPro" id="IPR006599">
    <property type="entry name" value="CARP_motif"/>
</dbReference>
<evidence type="ECO:0000256" key="7">
    <source>
        <dbReference type="SAM" id="MobiDB-lite"/>
    </source>
</evidence>
<evidence type="ECO:0000313" key="10">
    <source>
        <dbReference type="Proteomes" id="UP001324427"/>
    </source>
</evidence>
<evidence type="ECO:0000313" key="9">
    <source>
        <dbReference type="EMBL" id="KAK4540900.1"/>
    </source>
</evidence>
<dbReference type="Gene3D" id="2.160.20.70">
    <property type="match status" value="1"/>
</dbReference>
<keyword evidence="4" id="KW-0007">Acetylation</keyword>
<dbReference type="PANTHER" id="PTHR15139:SF0">
    <property type="entry name" value="TUBULIN-SPECIFIC CHAPERONE C"/>
    <property type="match status" value="1"/>
</dbReference>
<dbReference type="GO" id="GO:0005737">
    <property type="term" value="C:cytoplasm"/>
    <property type="evidence" value="ECO:0007669"/>
    <property type="project" value="UniProtKB-SubCell"/>
</dbReference>
<feature type="region of interest" description="Disordered" evidence="7">
    <location>
        <begin position="144"/>
        <end position="197"/>
    </location>
</feature>